<evidence type="ECO:0000313" key="1">
    <source>
        <dbReference type="EMBL" id="KAH7924873.1"/>
    </source>
</evidence>
<comment type="caution">
    <text evidence="1">The sequence shown here is derived from an EMBL/GenBank/DDBJ whole genome shotgun (WGS) entry which is preliminary data.</text>
</comment>
<accession>A0ACB8BHX5</accession>
<protein>
    <submittedName>
        <fullName evidence="1">RNI-like protein</fullName>
    </submittedName>
</protein>
<dbReference type="EMBL" id="MU266414">
    <property type="protein sequence ID" value="KAH7924873.1"/>
    <property type="molecule type" value="Genomic_DNA"/>
</dbReference>
<evidence type="ECO:0000313" key="2">
    <source>
        <dbReference type="Proteomes" id="UP000790709"/>
    </source>
</evidence>
<gene>
    <name evidence="1" type="ORF">BV22DRAFT_1034665</name>
</gene>
<keyword evidence="2" id="KW-1185">Reference proteome</keyword>
<organism evidence="1 2">
    <name type="scientific">Leucogyrophana mollusca</name>
    <dbReference type="NCBI Taxonomy" id="85980"/>
    <lineage>
        <taxon>Eukaryota</taxon>
        <taxon>Fungi</taxon>
        <taxon>Dikarya</taxon>
        <taxon>Basidiomycota</taxon>
        <taxon>Agaricomycotina</taxon>
        <taxon>Agaricomycetes</taxon>
        <taxon>Agaricomycetidae</taxon>
        <taxon>Boletales</taxon>
        <taxon>Boletales incertae sedis</taxon>
        <taxon>Leucogyrophana</taxon>
    </lineage>
</organism>
<sequence>MSKRKSTKTASSAKRQRTRGLPAFGAATEDDLINLAPSSVPSASALSQRTLPTIGAVPSLTALCARVFVANIRELGKNHDEWEHTRSWLKLLPDLLAPRVFAMLRSSCPTILSHAFITAHFLRGPSIMLTNDLPGVERSTISAIAKAGETLRELYLTGFDKFADTVFAALLPSLPSLRVLVLRGCTKVGSKTAEAAARSCPSLTTVNLNYTAVPPVSLAPLITACPQLHVLKLAGISSWTDAGFSKLLSAIGPDVKLEHLHTLKLRQTGLSETSIYPLLLRCPNVRRLDISFTFVHRPPPFVTIPPMNLEKLSLTSTMISSVDIIALMQHLPNLKTLALGALGGGQGSSVSVGNTSAMTMSDQTLRALTDVLVNYEHLENVNLVGNTKLGLTSRGNGALSDFILRVGRKCRRLNLGGIQFLRSSDLAGLLSDSGQQASPRLEELILNNTSVDDEATPYLSCCHSLVTLELAGTKITNAGLFPIIDACPRLEKLDLTSCRGVGVVDRRRFFEVWEQERSG</sequence>
<proteinExistence type="predicted"/>
<reference evidence="1" key="1">
    <citation type="journal article" date="2021" name="New Phytol.">
        <title>Evolutionary innovations through gain and loss of genes in the ectomycorrhizal Boletales.</title>
        <authorList>
            <person name="Wu G."/>
            <person name="Miyauchi S."/>
            <person name="Morin E."/>
            <person name="Kuo A."/>
            <person name="Drula E."/>
            <person name="Varga T."/>
            <person name="Kohler A."/>
            <person name="Feng B."/>
            <person name="Cao Y."/>
            <person name="Lipzen A."/>
            <person name="Daum C."/>
            <person name="Hundley H."/>
            <person name="Pangilinan J."/>
            <person name="Johnson J."/>
            <person name="Barry K."/>
            <person name="LaButti K."/>
            <person name="Ng V."/>
            <person name="Ahrendt S."/>
            <person name="Min B."/>
            <person name="Choi I.G."/>
            <person name="Park H."/>
            <person name="Plett J.M."/>
            <person name="Magnuson J."/>
            <person name="Spatafora J.W."/>
            <person name="Nagy L.G."/>
            <person name="Henrissat B."/>
            <person name="Grigoriev I.V."/>
            <person name="Yang Z.L."/>
            <person name="Xu J."/>
            <person name="Martin F.M."/>
        </authorList>
    </citation>
    <scope>NUCLEOTIDE SEQUENCE</scope>
    <source>
        <strain evidence="1">KUC20120723A-06</strain>
    </source>
</reference>
<dbReference type="Proteomes" id="UP000790709">
    <property type="component" value="Unassembled WGS sequence"/>
</dbReference>
<name>A0ACB8BHX5_9AGAM</name>